<dbReference type="PROSITE" id="PS00211">
    <property type="entry name" value="ABC_TRANSPORTER_1"/>
    <property type="match status" value="1"/>
</dbReference>
<dbReference type="GO" id="GO:0015833">
    <property type="term" value="P:peptide transport"/>
    <property type="evidence" value="ECO:0007669"/>
    <property type="project" value="InterPro"/>
</dbReference>
<dbReference type="Pfam" id="PF00005">
    <property type="entry name" value="ABC_tran"/>
    <property type="match status" value="2"/>
</dbReference>
<dbReference type="Proteomes" id="UP000542776">
    <property type="component" value="Unassembled WGS sequence"/>
</dbReference>
<dbReference type="Pfam" id="PF08352">
    <property type="entry name" value="oligo_HPY"/>
    <property type="match status" value="2"/>
</dbReference>
<comment type="similarity">
    <text evidence="2">Belongs to the ABC transporter superfamily.</text>
</comment>
<dbReference type="Gene3D" id="3.40.50.300">
    <property type="entry name" value="P-loop containing nucleotide triphosphate hydrolases"/>
    <property type="match status" value="2"/>
</dbReference>
<dbReference type="SUPFAM" id="SSF52540">
    <property type="entry name" value="P-loop containing nucleoside triphosphate hydrolases"/>
    <property type="match status" value="2"/>
</dbReference>
<dbReference type="InterPro" id="IPR050319">
    <property type="entry name" value="ABC_transp_ATP-bind"/>
</dbReference>
<organism evidence="7 8">
    <name type="scientific">Aureimonas pseudogalii</name>
    <dbReference type="NCBI Taxonomy" id="1744844"/>
    <lineage>
        <taxon>Bacteria</taxon>
        <taxon>Pseudomonadati</taxon>
        <taxon>Pseudomonadota</taxon>
        <taxon>Alphaproteobacteria</taxon>
        <taxon>Hyphomicrobiales</taxon>
        <taxon>Aurantimonadaceae</taxon>
        <taxon>Aureimonas</taxon>
    </lineage>
</organism>
<evidence type="ECO:0000256" key="5">
    <source>
        <dbReference type="ARBA" id="ARBA00022840"/>
    </source>
</evidence>
<comment type="caution">
    <text evidence="7">The sequence shown here is derived from an EMBL/GenBank/DDBJ whole genome shotgun (WGS) entry which is preliminary data.</text>
</comment>
<evidence type="ECO:0000256" key="1">
    <source>
        <dbReference type="ARBA" id="ARBA00004417"/>
    </source>
</evidence>
<keyword evidence="5 7" id="KW-0067">ATP-binding</keyword>
<dbReference type="InterPro" id="IPR003439">
    <property type="entry name" value="ABC_transporter-like_ATP-bd"/>
</dbReference>
<keyword evidence="4" id="KW-0547">Nucleotide-binding</keyword>
<dbReference type="InterPro" id="IPR003593">
    <property type="entry name" value="AAA+_ATPase"/>
</dbReference>
<proteinExistence type="inferred from homology"/>
<keyword evidence="8" id="KW-1185">Reference proteome</keyword>
<comment type="subcellular location">
    <subcellularLocation>
        <location evidence="1">Cell inner membrane</location>
        <topology evidence="1">Peripheral membrane protein</topology>
    </subcellularLocation>
</comment>
<sequence>MPPLLSVEDLSVEFRTLEGRFRAVNELSFEVHPGRTLAVIGESGSGKSVTAQAILGLLPPVAFQLGGRILFRDRGGAPVDLAALPRTGEVFQAIRGDRIAMIFQEPTAALSPLHTVGDQIGEVLRRHRGTDGPAARAQAIEMLGRVGFAKPEKAVDAYSFQLSGGLCQRAMIAIAMICRPALIIADEPTTALDVTVQAEILKLLRDLQESDGTAILLIAHDLGVVANMADDMIVVHHGDTMERGPARELFARPRHAYLKALMGSVPRLDMAPGERLKPLREIEVGDTVARWAAARADKSGHGMGEPLVRLRGIRKTYAERRAFSFGPAPADAAPAVADVDLDIRRGECLGLVGESGCGKTTLSRILARSETPDAGTVEMAGPDGWQDVMALEGDALRGWRRRVQYVFQNPYLALNPRMTVEQILAEPLVIHGIGNAATRRARIRDLLALVGLQEAHLGRFPHSFSGGQRQRIGIARALALEPDLILFDEPVSALDVSVQAQILNLLRDLRRELGLTYLFVSHNLAVVDYLADRIAVMAAGRLVEVAPRDTLFRAPVHPYTKKLIASVPEPDPDRPIDFSLFGPGRSRDPASWGWPFSAASDRASQPEGHEPHLLDLGGGHHVRAFASAASELRA</sequence>
<dbReference type="InterPro" id="IPR013563">
    <property type="entry name" value="Oligopep_ABC_C"/>
</dbReference>
<protein>
    <submittedName>
        <fullName evidence="7">Peptide/nickel transport system ATP-binding protein</fullName>
    </submittedName>
</protein>
<name>A0A7W6E7W0_9HYPH</name>
<dbReference type="GO" id="GO:0055085">
    <property type="term" value="P:transmembrane transport"/>
    <property type="evidence" value="ECO:0007669"/>
    <property type="project" value="UniProtKB-ARBA"/>
</dbReference>
<dbReference type="InterPro" id="IPR027417">
    <property type="entry name" value="P-loop_NTPase"/>
</dbReference>
<evidence type="ECO:0000256" key="3">
    <source>
        <dbReference type="ARBA" id="ARBA00022448"/>
    </source>
</evidence>
<dbReference type="PROSITE" id="PS50893">
    <property type="entry name" value="ABC_TRANSPORTER_2"/>
    <property type="match status" value="2"/>
</dbReference>
<evidence type="ECO:0000313" key="7">
    <source>
        <dbReference type="EMBL" id="MBB3996367.1"/>
    </source>
</evidence>
<feature type="domain" description="ABC transporter" evidence="6">
    <location>
        <begin position="5"/>
        <end position="262"/>
    </location>
</feature>
<dbReference type="CDD" id="cd03257">
    <property type="entry name" value="ABC_NikE_OppD_transporters"/>
    <property type="match status" value="2"/>
</dbReference>
<evidence type="ECO:0000256" key="4">
    <source>
        <dbReference type="ARBA" id="ARBA00022741"/>
    </source>
</evidence>
<evidence type="ECO:0000313" key="8">
    <source>
        <dbReference type="Proteomes" id="UP000542776"/>
    </source>
</evidence>
<reference evidence="7 8" key="1">
    <citation type="submission" date="2020-08" db="EMBL/GenBank/DDBJ databases">
        <title>Genomic Encyclopedia of Type Strains, Phase IV (KMG-IV): sequencing the most valuable type-strain genomes for metagenomic binning, comparative biology and taxonomic classification.</title>
        <authorList>
            <person name="Goeker M."/>
        </authorList>
    </citation>
    <scope>NUCLEOTIDE SEQUENCE [LARGE SCALE GENOMIC DNA]</scope>
    <source>
        <strain evidence="7 8">DSM 102238</strain>
    </source>
</reference>
<gene>
    <name evidence="7" type="ORF">GGR04_000188</name>
</gene>
<dbReference type="GO" id="GO:0016887">
    <property type="term" value="F:ATP hydrolysis activity"/>
    <property type="evidence" value="ECO:0007669"/>
    <property type="project" value="InterPro"/>
</dbReference>
<dbReference type="InterPro" id="IPR017871">
    <property type="entry name" value="ABC_transporter-like_CS"/>
</dbReference>
<evidence type="ECO:0000256" key="2">
    <source>
        <dbReference type="ARBA" id="ARBA00005417"/>
    </source>
</evidence>
<dbReference type="NCBIfam" id="NF008453">
    <property type="entry name" value="PRK11308.1"/>
    <property type="match status" value="2"/>
</dbReference>
<dbReference type="EMBL" id="JACIEK010000001">
    <property type="protein sequence ID" value="MBB3996367.1"/>
    <property type="molecule type" value="Genomic_DNA"/>
</dbReference>
<dbReference type="PANTHER" id="PTHR43776">
    <property type="entry name" value="TRANSPORT ATP-BINDING PROTEIN"/>
    <property type="match status" value="1"/>
</dbReference>
<dbReference type="GO" id="GO:0005524">
    <property type="term" value="F:ATP binding"/>
    <property type="evidence" value="ECO:0007669"/>
    <property type="project" value="UniProtKB-KW"/>
</dbReference>
<accession>A0A7W6E7W0</accession>
<dbReference type="GO" id="GO:0005886">
    <property type="term" value="C:plasma membrane"/>
    <property type="evidence" value="ECO:0007669"/>
    <property type="project" value="UniProtKB-SubCell"/>
</dbReference>
<keyword evidence="3" id="KW-0813">Transport</keyword>
<dbReference type="RefSeq" id="WP_183196948.1">
    <property type="nucleotide sequence ID" value="NZ_JACIEK010000001.1"/>
</dbReference>
<evidence type="ECO:0000259" key="6">
    <source>
        <dbReference type="PROSITE" id="PS50893"/>
    </source>
</evidence>
<dbReference type="AlphaFoldDB" id="A0A7W6E7W0"/>
<dbReference type="SMART" id="SM00382">
    <property type="entry name" value="AAA"/>
    <property type="match status" value="2"/>
</dbReference>
<dbReference type="PANTHER" id="PTHR43776:SF7">
    <property type="entry name" value="D,D-DIPEPTIDE TRANSPORT ATP-BINDING PROTEIN DDPF-RELATED"/>
    <property type="match status" value="1"/>
</dbReference>
<feature type="domain" description="ABC transporter" evidence="6">
    <location>
        <begin position="308"/>
        <end position="564"/>
    </location>
</feature>